<name>A0A5B7J4K2_PORTR</name>
<evidence type="ECO:0000313" key="2">
    <source>
        <dbReference type="Proteomes" id="UP000324222"/>
    </source>
</evidence>
<sequence>MVSVGIGQTSIRRFESHHVPPLNFAIC</sequence>
<accession>A0A5B7J4K2</accession>
<comment type="caution">
    <text evidence="1">The sequence shown here is derived from an EMBL/GenBank/DDBJ whole genome shotgun (WGS) entry which is preliminary data.</text>
</comment>
<reference evidence="1 2" key="1">
    <citation type="submission" date="2019-05" db="EMBL/GenBank/DDBJ databases">
        <title>Another draft genome of Portunus trituberculatus and its Hox gene families provides insights of decapod evolution.</title>
        <authorList>
            <person name="Jeong J.-H."/>
            <person name="Song I."/>
            <person name="Kim S."/>
            <person name="Choi T."/>
            <person name="Kim D."/>
            <person name="Ryu S."/>
            <person name="Kim W."/>
        </authorList>
    </citation>
    <scope>NUCLEOTIDE SEQUENCE [LARGE SCALE GENOMIC DNA]</scope>
    <source>
        <tissue evidence="1">Muscle</tissue>
    </source>
</reference>
<dbReference type="Proteomes" id="UP000324222">
    <property type="component" value="Unassembled WGS sequence"/>
</dbReference>
<evidence type="ECO:0000313" key="1">
    <source>
        <dbReference type="EMBL" id="MPC88497.1"/>
    </source>
</evidence>
<organism evidence="1 2">
    <name type="scientific">Portunus trituberculatus</name>
    <name type="common">Swimming crab</name>
    <name type="synonym">Neptunus trituberculatus</name>
    <dbReference type="NCBI Taxonomy" id="210409"/>
    <lineage>
        <taxon>Eukaryota</taxon>
        <taxon>Metazoa</taxon>
        <taxon>Ecdysozoa</taxon>
        <taxon>Arthropoda</taxon>
        <taxon>Crustacea</taxon>
        <taxon>Multicrustacea</taxon>
        <taxon>Malacostraca</taxon>
        <taxon>Eumalacostraca</taxon>
        <taxon>Eucarida</taxon>
        <taxon>Decapoda</taxon>
        <taxon>Pleocyemata</taxon>
        <taxon>Brachyura</taxon>
        <taxon>Eubrachyura</taxon>
        <taxon>Portunoidea</taxon>
        <taxon>Portunidae</taxon>
        <taxon>Portuninae</taxon>
        <taxon>Portunus</taxon>
    </lineage>
</organism>
<gene>
    <name evidence="1" type="ORF">E2C01_083403</name>
</gene>
<protein>
    <submittedName>
        <fullName evidence="1">Uncharacterized protein</fullName>
    </submittedName>
</protein>
<dbReference type="EMBL" id="VSRR010077991">
    <property type="protein sequence ID" value="MPC88497.1"/>
    <property type="molecule type" value="Genomic_DNA"/>
</dbReference>
<keyword evidence="2" id="KW-1185">Reference proteome</keyword>
<dbReference type="AlphaFoldDB" id="A0A5B7J4K2"/>
<proteinExistence type="predicted"/>